<protein>
    <submittedName>
        <fullName evidence="1">Uncharacterized protein</fullName>
    </submittedName>
</protein>
<dbReference type="STRING" id="745531.A0A0C3NAQ6"/>
<gene>
    <name evidence="1" type="ORF">PHLGIDRAFT_51617</name>
</gene>
<feature type="non-terminal residue" evidence="1">
    <location>
        <position position="67"/>
    </location>
</feature>
<accession>A0A0C3NAQ6</accession>
<evidence type="ECO:0000313" key="1">
    <source>
        <dbReference type="EMBL" id="KIP01579.1"/>
    </source>
</evidence>
<dbReference type="HOGENOM" id="CLU_2948109_0_0_1"/>
<keyword evidence="2" id="KW-1185">Reference proteome</keyword>
<reference evidence="1 2" key="1">
    <citation type="journal article" date="2014" name="PLoS Genet.">
        <title>Analysis of the Phlebiopsis gigantea genome, transcriptome and secretome provides insight into its pioneer colonization strategies of wood.</title>
        <authorList>
            <person name="Hori C."/>
            <person name="Ishida T."/>
            <person name="Igarashi K."/>
            <person name="Samejima M."/>
            <person name="Suzuki H."/>
            <person name="Master E."/>
            <person name="Ferreira P."/>
            <person name="Ruiz-Duenas F.J."/>
            <person name="Held B."/>
            <person name="Canessa P."/>
            <person name="Larrondo L.F."/>
            <person name="Schmoll M."/>
            <person name="Druzhinina I.S."/>
            <person name="Kubicek C.P."/>
            <person name="Gaskell J.A."/>
            <person name="Kersten P."/>
            <person name="St John F."/>
            <person name="Glasner J."/>
            <person name="Sabat G."/>
            <person name="Splinter BonDurant S."/>
            <person name="Syed K."/>
            <person name="Yadav J."/>
            <person name="Mgbeahuruike A.C."/>
            <person name="Kovalchuk A."/>
            <person name="Asiegbu F.O."/>
            <person name="Lackner G."/>
            <person name="Hoffmeister D."/>
            <person name="Rencoret J."/>
            <person name="Gutierrez A."/>
            <person name="Sun H."/>
            <person name="Lindquist E."/>
            <person name="Barry K."/>
            <person name="Riley R."/>
            <person name="Grigoriev I.V."/>
            <person name="Henrissat B."/>
            <person name="Kues U."/>
            <person name="Berka R.M."/>
            <person name="Martinez A.T."/>
            <person name="Covert S.F."/>
            <person name="Blanchette R.A."/>
            <person name="Cullen D."/>
        </authorList>
    </citation>
    <scope>NUCLEOTIDE SEQUENCE [LARGE SCALE GENOMIC DNA]</scope>
    <source>
        <strain evidence="1 2">11061_1 CR5-6</strain>
    </source>
</reference>
<dbReference type="EMBL" id="KN840765">
    <property type="protein sequence ID" value="KIP01579.1"/>
    <property type="molecule type" value="Genomic_DNA"/>
</dbReference>
<dbReference type="Proteomes" id="UP000053257">
    <property type="component" value="Unassembled WGS sequence"/>
</dbReference>
<proteinExistence type="predicted"/>
<dbReference type="AlphaFoldDB" id="A0A0C3NAQ6"/>
<evidence type="ECO:0000313" key="2">
    <source>
        <dbReference type="Proteomes" id="UP000053257"/>
    </source>
</evidence>
<sequence>ATEVIKRLETDFMEAQDNLTLAKMNQAIQANKHRGDEIVYVVGDKVMLSTAHRRREYMQRGDLRVAK</sequence>
<organism evidence="1 2">
    <name type="scientific">Phlebiopsis gigantea (strain 11061_1 CR5-6)</name>
    <name type="common">White-rot fungus</name>
    <name type="synonym">Peniophora gigantea</name>
    <dbReference type="NCBI Taxonomy" id="745531"/>
    <lineage>
        <taxon>Eukaryota</taxon>
        <taxon>Fungi</taxon>
        <taxon>Dikarya</taxon>
        <taxon>Basidiomycota</taxon>
        <taxon>Agaricomycotina</taxon>
        <taxon>Agaricomycetes</taxon>
        <taxon>Polyporales</taxon>
        <taxon>Phanerochaetaceae</taxon>
        <taxon>Phlebiopsis</taxon>
    </lineage>
</organism>
<name>A0A0C3NAQ6_PHLG1</name>
<feature type="non-terminal residue" evidence="1">
    <location>
        <position position="1"/>
    </location>
</feature>
<dbReference type="OrthoDB" id="2797467at2759"/>